<gene>
    <name evidence="2" type="ORF">ABS10_01195</name>
</gene>
<accession>A0A0R2U6Q9</accession>
<keyword evidence="1" id="KW-1133">Transmembrane helix</keyword>
<feature type="transmembrane region" description="Helical" evidence="1">
    <location>
        <begin position="21"/>
        <end position="46"/>
    </location>
</feature>
<dbReference type="EMBL" id="LICS01000045">
    <property type="protein sequence ID" value="KRO95174.1"/>
    <property type="molecule type" value="Genomic_DNA"/>
</dbReference>
<feature type="transmembrane region" description="Helical" evidence="1">
    <location>
        <begin position="98"/>
        <end position="120"/>
    </location>
</feature>
<organism evidence="2 3">
    <name type="scientific">SAR86 cluster bacterium BACL1 MAG-120820-bin45</name>
    <dbReference type="NCBI Taxonomy" id="1655612"/>
    <lineage>
        <taxon>Bacteria</taxon>
        <taxon>Pseudomonadati</taxon>
        <taxon>Pseudomonadota</taxon>
        <taxon>Gammaproteobacteria</taxon>
        <taxon>SAR86 cluster</taxon>
    </lineage>
</organism>
<name>A0A0R2U6Q9_9GAMM</name>
<evidence type="ECO:0000256" key="1">
    <source>
        <dbReference type="SAM" id="Phobius"/>
    </source>
</evidence>
<dbReference type="Proteomes" id="UP000051027">
    <property type="component" value="Unassembled WGS sequence"/>
</dbReference>
<proteinExistence type="predicted"/>
<evidence type="ECO:0000313" key="2">
    <source>
        <dbReference type="EMBL" id="KRO95174.1"/>
    </source>
</evidence>
<sequence>SPSTAANDLGSLLFIPHGVRVLSALLFGWLGVVGSFFGSLLAPYIILGTKDPTSLYDAGESFVGASSPMIALLILRWTGLSSHIFRPQQLLKQLNIKLLILIIFLSSGINSLLANLITAVNGEMIFRSPITILNFFIGDIAGALLVISVSLIVILGFKRYKK</sequence>
<feature type="transmembrane region" description="Helical" evidence="1">
    <location>
        <begin position="132"/>
        <end position="157"/>
    </location>
</feature>
<comment type="caution">
    <text evidence="2">The sequence shown here is derived from an EMBL/GenBank/DDBJ whole genome shotgun (WGS) entry which is preliminary data.</text>
</comment>
<keyword evidence="1" id="KW-0812">Transmembrane</keyword>
<feature type="non-terminal residue" evidence="2">
    <location>
        <position position="1"/>
    </location>
</feature>
<protein>
    <submittedName>
        <fullName evidence="2">Uncharacterized protein</fullName>
    </submittedName>
</protein>
<keyword evidence="1" id="KW-0472">Membrane</keyword>
<dbReference type="AlphaFoldDB" id="A0A0R2U6Q9"/>
<reference evidence="2 3" key="1">
    <citation type="submission" date="2015-10" db="EMBL/GenBank/DDBJ databases">
        <title>Metagenome-Assembled Genomes uncover a global brackish microbiome.</title>
        <authorList>
            <person name="Hugerth L.W."/>
            <person name="Larsson J."/>
            <person name="Alneberg J."/>
            <person name="Lindh M.V."/>
            <person name="Legrand C."/>
            <person name="Pinhassi J."/>
            <person name="Andersson A.F."/>
        </authorList>
    </citation>
    <scope>NUCLEOTIDE SEQUENCE [LARGE SCALE GENOMIC DNA]</scope>
    <source>
        <strain evidence="2">BACL1 MAG-120820-bin45</strain>
    </source>
</reference>
<feature type="transmembrane region" description="Helical" evidence="1">
    <location>
        <begin position="58"/>
        <end position="77"/>
    </location>
</feature>
<evidence type="ECO:0000313" key="3">
    <source>
        <dbReference type="Proteomes" id="UP000051027"/>
    </source>
</evidence>